<evidence type="ECO:0000313" key="2">
    <source>
        <dbReference type="Proteomes" id="UP000297245"/>
    </source>
</evidence>
<gene>
    <name evidence="1" type="ORF">K435DRAFT_586615</name>
</gene>
<accession>A0A4S8M0F7</accession>
<sequence>DTNAKSIYGLADTLIFCTNPFLHVANFSKSPVTIVQGQSLGLCHDPDTWLDKARHLKPETHQQALAYATLLHMLVDTNAQQPFSTFTQASADITSKAQRNAMGLNNPEASEPLEGGPKTAEVGLDDVSTAQLLTEVCISSDLTEKQRSRLEKVITKNAGAFGLDGRLGHYDGKVDITLKPGLLPVSLPPFPASPANREVI</sequence>
<organism evidence="1 2">
    <name type="scientific">Dendrothele bispora (strain CBS 962.96)</name>
    <dbReference type="NCBI Taxonomy" id="1314807"/>
    <lineage>
        <taxon>Eukaryota</taxon>
        <taxon>Fungi</taxon>
        <taxon>Dikarya</taxon>
        <taxon>Basidiomycota</taxon>
        <taxon>Agaricomycotina</taxon>
        <taxon>Agaricomycetes</taxon>
        <taxon>Agaricomycetidae</taxon>
        <taxon>Agaricales</taxon>
        <taxon>Agaricales incertae sedis</taxon>
        <taxon>Dendrothele</taxon>
    </lineage>
</organism>
<name>A0A4S8M0F7_DENBC</name>
<protein>
    <submittedName>
        <fullName evidence="1">Uncharacterized protein</fullName>
    </submittedName>
</protein>
<evidence type="ECO:0000313" key="1">
    <source>
        <dbReference type="EMBL" id="THU95534.1"/>
    </source>
</evidence>
<keyword evidence="2" id="KW-1185">Reference proteome</keyword>
<dbReference type="Proteomes" id="UP000297245">
    <property type="component" value="Unassembled WGS sequence"/>
</dbReference>
<dbReference type="OrthoDB" id="6776860at2759"/>
<proteinExistence type="predicted"/>
<feature type="non-terminal residue" evidence="1">
    <location>
        <position position="1"/>
    </location>
</feature>
<reference evidence="1 2" key="1">
    <citation type="journal article" date="2019" name="Nat. Ecol. Evol.">
        <title>Megaphylogeny resolves global patterns of mushroom evolution.</title>
        <authorList>
            <person name="Varga T."/>
            <person name="Krizsan K."/>
            <person name="Foldi C."/>
            <person name="Dima B."/>
            <person name="Sanchez-Garcia M."/>
            <person name="Sanchez-Ramirez S."/>
            <person name="Szollosi G.J."/>
            <person name="Szarkandi J.G."/>
            <person name="Papp V."/>
            <person name="Albert L."/>
            <person name="Andreopoulos W."/>
            <person name="Angelini C."/>
            <person name="Antonin V."/>
            <person name="Barry K.W."/>
            <person name="Bougher N.L."/>
            <person name="Buchanan P."/>
            <person name="Buyck B."/>
            <person name="Bense V."/>
            <person name="Catcheside P."/>
            <person name="Chovatia M."/>
            <person name="Cooper J."/>
            <person name="Damon W."/>
            <person name="Desjardin D."/>
            <person name="Finy P."/>
            <person name="Geml J."/>
            <person name="Haridas S."/>
            <person name="Hughes K."/>
            <person name="Justo A."/>
            <person name="Karasinski D."/>
            <person name="Kautmanova I."/>
            <person name="Kiss B."/>
            <person name="Kocsube S."/>
            <person name="Kotiranta H."/>
            <person name="LaButti K.M."/>
            <person name="Lechner B.E."/>
            <person name="Liimatainen K."/>
            <person name="Lipzen A."/>
            <person name="Lukacs Z."/>
            <person name="Mihaltcheva S."/>
            <person name="Morgado L.N."/>
            <person name="Niskanen T."/>
            <person name="Noordeloos M.E."/>
            <person name="Ohm R.A."/>
            <person name="Ortiz-Santana B."/>
            <person name="Ovrebo C."/>
            <person name="Racz N."/>
            <person name="Riley R."/>
            <person name="Savchenko A."/>
            <person name="Shiryaev A."/>
            <person name="Soop K."/>
            <person name="Spirin V."/>
            <person name="Szebenyi C."/>
            <person name="Tomsovsky M."/>
            <person name="Tulloss R.E."/>
            <person name="Uehling J."/>
            <person name="Grigoriev I.V."/>
            <person name="Vagvolgyi C."/>
            <person name="Papp T."/>
            <person name="Martin F.M."/>
            <person name="Miettinen O."/>
            <person name="Hibbett D.S."/>
            <person name="Nagy L.G."/>
        </authorList>
    </citation>
    <scope>NUCLEOTIDE SEQUENCE [LARGE SCALE GENOMIC DNA]</scope>
    <source>
        <strain evidence="1 2">CBS 962.96</strain>
    </source>
</reference>
<dbReference type="EMBL" id="ML179197">
    <property type="protein sequence ID" value="THU95534.1"/>
    <property type="molecule type" value="Genomic_DNA"/>
</dbReference>
<feature type="non-terminal residue" evidence="1">
    <location>
        <position position="200"/>
    </location>
</feature>
<dbReference type="AlphaFoldDB" id="A0A4S8M0F7"/>